<evidence type="ECO:0000256" key="3">
    <source>
        <dbReference type="SAM" id="SignalP"/>
    </source>
</evidence>
<reference evidence="6" key="3">
    <citation type="journal article" date="2022" name="Insect Sci.">
        <title>Genome-wide identification, classification, and expression profiling of serine esterases and other esterase-related proteins in the tobacco hornworm, Manduca sexta.</title>
        <authorList>
            <person name="Miao Z."/>
            <person name="Xiong C."/>
            <person name="Cao X."/>
            <person name="Shan T."/>
            <person name="Jin Q."/>
            <person name="Jiang H."/>
        </authorList>
    </citation>
    <scope>NUCLEOTIDE SEQUENCE</scope>
    <source>
        <strain evidence="6">UCEH1</strain>
    </source>
</reference>
<feature type="domain" description="Carboxylesterase type B" evidence="4">
    <location>
        <begin position="52"/>
        <end position="591"/>
    </location>
</feature>
<keyword evidence="7" id="KW-1185">Reference proteome</keyword>
<dbReference type="SUPFAM" id="SSF53474">
    <property type="entry name" value="alpha/beta-Hydrolases"/>
    <property type="match status" value="1"/>
</dbReference>
<evidence type="ECO:0000313" key="7">
    <source>
        <dbReference type="Proteomes" id="UP000791440"/>
    </source>
</evidence>
<dbReference type="EMBL" id="ON929238">
    <property type="protein sequence ID" value="UXP72020.1"/>
    <property type="molecule type" value="mRNA"/>
</dbReference>
<evidence type="ECO:0000256" key="1">
    <source>
        <dbReference type="ARBA" id="ARBA00005964"/>
    </source>
</evidence>
<evidence type="ECO:0000313" key="6">
    <source>
        <dbReference type="EMBL" id="UXP72020.1"/>
    </source>
</evidence>
<dbReference type="InterPro" id="IPR002018">
    <property type="entry name" value="CarbesteraseB"/>
</dbReference>
<dbReference type="AlphaFoldDB" id="A0A922CD23"/>
<dbReference type="EMBL" id="JH668288">
    <property type="protein sequence ID" value="KAG6441741.1"/>
    <property type="molecule type" value="Genomic_DNA"/>
</dbReference>
<dbReference type="InterPro" id="IPR051093">
    <property type="entry name" value="Neuroligin/BSAL"/>
</dbReference>
<comment type="similarity">
    <text evidence="1">Belongs to the type-B carboxylesterase/lipase family.</text>
</comment>
<dbReference type="InterPro" id="IPR029058">
    <property type="entry name" value="AB_hydrolase_fold"/>
</dbReference>
<protein>
    <submittedName>
        <fullName evidence="6">Esterase</fullName>
    </submittedName>
</protein>
<feature type="chain" id="PRO_5038276674" evidence="3">
    <location>
        <begin position="25"/>
        <end position="692"/>
    </location>
</feature>
<keyword evidence="2" id="KW-0325">Glycoprotein</keyword>
<feature type="signal peptide" evidence="3">
    <location>
        <begin position="1"/>
        <end position="24"/>
    </location>
</feature>
<evidence type="ECO:0000259" key="4">
    <source>
        <dbReference type="Pfam" id="PF00135"/>
    </source>
</evidence>
<evidence type="ECO:0000256" key="2">
    <source>
        <dbReference type="ARBA" id="ARBA00023180"/>
    </source>
</evidence>
<sequence>MFALWYWSVVLVVLVAQWAAPVAAVVGGAPAAPPEPDAAVIFVQRHGRSARLQGNKDDRLGYYSFYGIRYAFPPVGPRRFQRPVRQYLSGELNVTRQCLPCPQRDPYVPNRIIGNEDCLCLNVFAPKMPGEEKGCPVVFFIHGGNYKSGSTASYGGQHFTQKDTILVTAQYRLGSLGYLSTGQRDASGNFGLFDLHSAMDWIKDYIQFFGGDPARIVVMGQGSGGSAASLFAMSPEGRSATGVAALSGAPLSPGAVRPQPEKHADTIAERTGCPKSPAESLMKCLRQMTTEKIVMADEDVDMNQVVDTMKFLNEISGRSGAGARVEGEYDHRGLPPIVAEKPDESLNRKQKRPPMLTGVTSAETSKAVFGKYNQFLTGQLQLVKDFIKKDLIGGLQGVVSGVEGLLPINAAVQSLLPIALPDYYTAVFNATLQTVDGLSEIVEATSDALFNLPAYQSVRAWSSGGPAYLYSFEHVGNLTKGSHFLPGLALTDDSATNLTSNSKVKGPAHGDELAYLFEPLDAEGRSAGGEVSSTDARVRESFVSLISNFAHGLNAEENDKGTSKKSLFGLLPYSEDSDQFLKISDRITTEKGFRFCQMGLWGGMADRLTGALCKNLIGDLLSGLPLQLPLDNVPLNNLPLNQLPLNNLGGDVLPMNNLLPGVLGRRTTVPPRVIQQTRRTTRRSILGLPIDL</sequence>
<dbReference type="Pfam" id="PF00135">
    <property type="entry name" value="COesterase"/>
    <property type="match status" value="1"/>
</dbReference>
<reference evidence="5" key="1">
    <citation type="journal article" date="2016" name="Insect Biochem. Mol. Biol.">
        <title>Multifaceted biological insights from a draft genome sequence of the tobacco hornworm moth, Manduca sexta.</title>
        <authorList>
            <person name="Kanost M.R."/>
            <person name="Arrese E.L."/>
            <person name="Cao X."/>
            <person name="Chen Y.R."/>
            <person name="Chellapilla S."/>
            <person name="Goldsmith M.R."/>
            <person name="Grosse-Wilde E."/>
            <person name="Heckel D.G."/>
            <person name="Herndon N."/>
            <person name="Jiang H."/>
            <person name="Papanicolaou A."/>
            <person name="Qu J."/>
            <person name="Soulages J.L."/>
            <person name="Vogel H."/>
            <person name="Walters J."/>
            <person name="Waterhouse R.M."/>
            <person name="Ahn S.J."/>
            <person name="Almeida F.C."/>
            <person name="An C."/>
            <person name="Aqrawi P."/>
            <person name="Bretschneider A."/>
            <person name="Bryant W.B."/>
            <person name="Bucks S."/>
            <person name="Chao H."/>
            <person name="Chevignon G."/>
            <person name="Christen J.M."/>
            <person name="Clarke D.F."/>
            <person name="Dittmer N.T."/>
            <person name="Ferguson L.C.F."/>
            <person name="Garavelou S."/>
            <person name="Gordon K.H.J."/>
            <person name="Gunaratna R.T."/>
            <person name="Han Y."/>
            <person name="Hauser F."/>
            <person name="He Y."/>
            <person name="Heidel-Fischer H."/>
            <person name="Hirsh A."/>
            <person name="Hu Y."/>
            <person name="Jiang H."/>
            <person name="Kalra D."/>
            <person name="Klinner C."/>
            <person name="Konig C."/>
            <person name="Kovar C."/>
            <person name="Kroll A.R."/>
            <person name="Kuwar S.S."/>
            <person name="Lee S.L."/>
            <person name="Lehman R."/>
            <person name="Li K."/>
            <person name="Li Z."/>
            <person name="Liang H."/>
            <person name="Lovelace S."/>
            <person name="Lu Z."/>
            <person name="Mansfield J.H."/>
            <person name="McCulloch K.J."/>
            <person name="Mathew T."/>
            <person name="Morton B."/>
            <person name="Muzny D.M."/>
            <person name="Neunemann D."/>
            <person name="Ongeri F."/>
            <person name="Pauchet Y."/>
            <person name="Pu L.L."/>
            <person name="Pyrousis I."/>
            <person name="Rao X.J."/>
            <person name="Redding A."/>
            <person name="Roesel C."/>
            <person name="Sanchez-Gracia A."/>
            <person name="Schaack S."/>
            <person name="Shukla A."/>
            <person name="Tetreau G."/>
            <person name="Wang Y."/>
            <person name="Xiong G.H."/>
            <person name="Traut W."/>
            <person name="Walsh T.K."/>
            <person name="Worley K.C."/>
            <person name="Wu D."/>
            <person name="Wu W."/>
            <person name="Wu Y.Q."/>
            <person name="Zhang X."/>
            <person name="Zou Z."/>
            <person name="Zucker H."/>
            <person name="Briscoe A.D."/>
            <person name="Burmester T."/>
            <person name="Clem R.J."/>
            <person name="Feyereisen R."/>
            <person name="Grimmelikhuijzen C.J.P."/>
            <person name="Hamodrakas S.J."/>
            <person name="Hansson B.S."/>
            <person name="Huguet E."/>
            <person name="Jermiin L.S."/>
            <person name="Lan Q."/>
            <person name="Lehman H.K."/>
            <person name="Lorenzen M."/>
            <person name="Merzendorfer H."/>
            <person name="Michalopoulos I."/>
            <person name="Morton D.B."/>
            <person name="Muthukrishnan S."/>
            <person name="Oakeshott J.G."/>
            <person name="Palmer W."/>
            <person name="Park Y."/>
            <person name="Passarelli A.L."/>
            <person name="Rozas J."/>
            <person name="Schwartz L.M."/>
            <person name="Smith W."/>
            <person name="Southgate A."/>
            <person name="Vilcinskas A."/>
            <person name="Vogt R."/>
            <person name="Wang P."/>
            <person name="Werren J."/>
            <person name="Yu X.Q."/>
            <person name="Zhou J.J."/>
            <person name="Brown S.J."/>
            <person name="Scherer S.E."/>
            <person name="Richards S."/>
            <person name="Blissard G.W."/>
        </authorList>
    </citation>
    <scope>NUCLEOTIDE SEQUENCE</scope>
</reference>
<evidence type="ECO:0000313" key="5">
    <source>
        <dbReference type="EMBL" id="KAG6441741.1"/>
    </source>
</evidence>
<name>A0A922CD23_MANSE</name>
<dbReference type="Proteomes" id="UP000791440">
    <property type="component" value="Unassembled WGS sequence"/>
</dbReference>
<keyword evidence="3" id="KW-0732">Signal</keyword>
<accession>A0A922CD23</accession>
<reference evidence="5" key="2">
    <citation type="submission" date="2020-12" db="EMBL/GenBank/DDBJ databases">
        <authorList>
            <person name="Kanost M."/>
        </authorList>
    </citation>
    <scope>NUCLEOTIDE SEQUENCE</scope>
</reference>
<dbReference type="Gene3D" id="3.40.50.1820">
    <property type="entry name" value="alpha/beta hydrolase"/>
    <property type="match status" value="1"/>
</dbReference>
<dbReference type="PANTHER" id="PTHR43903">
    <property type="entry name" value="NEUROLIGIN"/>
    <property type="match status" value="1"/>
</dbReference>
<organism evidence="5 7">
    <name type="scientific">Manduca sexta</name>
    <name type="common">Tobacco hawkmoth</name>
    <name type="synonym">Tobacco hornworm</name>
    <dbReference type="NCBI Taxonomy" id="7130"/>
    <lineage>
        <taxon>Eukaryota</taxon>
        <taxon>Metazoa</taxon>
        <taxon>Ecdysozoa</taxon>
        <taxon>Arthropoda</taxon>
        <taxon>Hexapoda</taxon>
        <taxon>Insecta</taxon>
        <taxon>Pterygota</taxon>
        <taxon>Neoptera</taxon>
        <taxon>Endopterygota</taxon>
        <taxon>Lepidoptera</taxon>
        <taxon>Glossata</taxon>
        <taxon>Ditrysia</taxon>
        <taxon>Bombycoidea</taxon>
        <taxon>Sphingidae</taxon>
        <taxon>Sphinginae</taxon>
        <taxon>Sphingini</taxon>
        <taxon>Manduca</taxon>
    </lineage>
</organism>
<gene>
    <name evidence="5" type="ORF">O3G_MSEX001998</name>
</gene>
<proteinExistence type="evidence at transcript level"/>